<dbReference type="EMBL" id="JBHMAX010000017">
    <property type="protein sequence ID" value="MFB9732196.1"/>
    <property type="molecule type" value="Genomic_DNA"/>
</dbReference>
<comment type="catalytic activity">
    <reaction evidence="9">
        <text>adenosine + H2O + H(+) = inosine + NH4(+)</text>
        <dbReference type="Rhea" id="RHEA:24408"/>
        <dbReference type="ChEBI" id="CHEBI:15377"/>
        <dbReference type="ChEBI" id="CHEBI:15378"/>
        <dbReference type="ChEBI" id="CHEBI:16335"/>
        <dbReference type="ChEBI" id="CHEBI:17596"/>
        <dbReference type="ChEBI" id="CHEBI:28938"/>
        <dbReference type="EC" id="3.5.4.4"/>
    </reaction>
    <physiologicalReaction direction="left-to-right" evidence="9">
        <dbReference type="Rhea" id="RHEA:24409"/>
    </physiologicalReaction>
</comment>
<evidence type="ECO:0000256" key="1">
    <source>
        <dbReference type="ARBA" id="ARBA00000553"/>
    </source>
</evidence>
<gene>
    <name evidence="12" type="ORF">ACFFN0_09085</name>
</gene>
<keyword evidence="5" id="KW-0479">Metal-binding</keyword>
<dbReference type="Proteomes" id="UP001589613">
    <property type="component" value="Unassembled WGS sequence"/>
</dbReference>
<evidence type="ECO:0000256" key="3">
    <source>
        <dbReference type="ARBA" id="ARBA00007353"/>
    </source>
</evidence>
<evidence type="ECO:0000256" key="7">
    <source>
        <dbReference type="ARBA" id="ARBA00022833"/>
    </source>
</evidence>
<evidence type="ECO:0000313" key="12">
    <source>
        <dbReference type="EMBL" id="MFB9732196.1"/>
    </source>
</evidence>
<dbReference type="InterPro" id="IPR011324">
    <property type="entry name" value="Cytotoxic_necrot_fac-like_cat"/>
</dbReference>
<evidence type="ECO:0000256" key="2">
    <source>
        <dbReference type="ARBA" id="ARBA00003215"/>
    </source>
</evidence>
<accession>A0ABV5V320</accession>
<dbReference type="Gene3D" id="3.60.140.10">
    <property type="entry name" value="CNF1/YfiH-like putative cysteine hydrolases"/>
    <property type="match status" value="1"/>
</dbReference>
<protein>
    <submittedName>
        <fullName evidence="12">Polyphenol oxidase family protein</fullName>
    </submittedName>
</protein>
<dbReference type="InterPro" id="IPR038371">
    <property type="entry name" value="Cu_polyphenol_OxRdtase_sf"/>
</dbReference>
<sequence length="260" mass="27925">MFLWRERIDPAGTEFGVEWAFTDRHEGSSQPPFDGLNLANHVGDHADAVETNRHRVAHELGLRAADLRFMDQRHGCDVAVTPGTHDDLVPEVGSPDAPAPAVDGLVSGRTDEALVVLVADCTPVLLLDRREGLVAAVHAGRPGMMSGVVPATLAWMRTLGARDIEAVVGPSVCPRCYEVPARMRDEAARVSQVAPSVSWTGTPAIDVAGAVVDQLARDGVSARWLPGCTREDPNLYSYRRDGTTGRFAGIVRLLPPEEVA</sequence>
<dbReference type="PANTHER" id="PTHR30616:SF2">
    <property type="entry name" value="PURINE NUCLEOSIDE PHOSPHORYLASE LACC1"/>
    <property type="match status" value="1"/>
</dbReference>
<dbReference type="RefSeq" id="WP_141338278.1">
    <property type="nucleotide sequence ID" value="NZ_JBHMAX010000017.1"/>
</dbReference>
<evidence type="ECO:0000256" key="10">
    <source>
        <dbReference type="ARBA" id="ARBA00048968"/>
    </source>
</evidence>
<keyword evidence="8" id="KW-0186">Copper</keyword>
<dbReference type="SUPFAM" id="SSF64438">
    <property type="entry name" value="CNF1/YfiH-like putative cysteine hydrolases"/>
    <property type="match status" value="1"/>
</dbReference>
<proteinExistence type="inferred from homology"/>
<evidence type="ECO:0000256" key="8">
    <source>
        <dbReference type="ARBA" id="ARBA00023008"/>
    </source>
</evidence>
<comment type="catalytic activity">
    <reaction evidence="1">
        <text>inosine + phosphate = alpha-D-ribose 1-phosphate + hypoxanthine</text>
        <dbReference type="Rhea" id="RHEA:27646"/>
        <dbReference type="ChEBI" id="CHEBI:17368"/>
        <dbReference type="ChEBI" id="CHEBI:17596"/>
        <dbReference type="ChEBI" id="CHEBI:43474"/>
        <dbReference type="ChEBI" id="CHEBI:57720"/>
        <dbReference type="EC" id="2.4.2.1"/>
    </reaction>
    <physiologicalReaction direction="left-to-right" evidence="1">
        <dbReference type="Rhea" id="RHEA:27647"/>
    </physiologicalReaction>
</comment>
<evidence type="ECO:0000256" key="6">
    <source>
        <dbReference type="ARBA" id="ARBA00022801"/>
    </source>
</evidence>
<reference evidence="12 13" key="1">
    <citation type="submission" date="2024-09" db="EMBL/GenBank/DDBJ databases">
        <authorList>
            <person name="Sun Q."/>
            <person name="Mori K."/>
        </authorList>
    </citation>
    <scope>NUCLEOTIDE SEQUENCE [LARGE SCALE GENOMIC DNA]</scope>
    <source>
        <strain evidence="12 13">JCM 12763</strain>
    </source>
</reference>
<name>A0ABV5V320_9MICO</name>
<keyword evidence="13" id="KW-1185">Reference proteome</keyword>
<organism evidence="12 13">
    <name type="scientific">Ornithinimicrobium kibberense</name>
    <dbReference type="NCBI Taxonomy" id="282060"/>
    <lineage>
        <taxon>Bacteria</taxon>
        <taxon>Bacillati</taxon>
        <taxon>Actinomycetota</taxon>
        <taxon>Actinomycetes</taxon>
        <taxon>Micrococcales</taxon>
        <taxon>Ornithinimicrobiaceae</taxon>
        <taxon>Ornithinimicrobium</taxon>
    </lineage>
</organism>
<dbReference type="Pfam" id="PF02578">
    <property type="entry name" value="Cu-oxidase_4"/>
    <property type="match status" value="1"/>
</dbReference>
<keyword evidence="6" id="KW-0378">Hydrolase</keyword>
<keyword evidence="7" id="KW-0862">Zinc</keyword>
<comment type="caution">
    <text evidence="12">The sequence shown here is derived from an EMBL/GenBank/DDBJ whole genome shotgun (WGS) entry which is preliminary data.</text>
</comment>
<dbReference type="CDD" id="cd16833">
    <property type="entry name" value="YfiH"/>
    <property type="match status" value="1"/>
</dbReference>
<keyword evidence="4" id="KW-0808">Transferase</keyword>
<comment type="catalytic activity">
    <reaction evidence="11">
        <text>S-methyl-5'-thioadenosine + phosphate = 5-(methylsulfanyl)-alpha-D-ribose 1-phosphate + adenine</text>
        <dbReference type="Rhea" id="RHEA:11852"/>
        <dbReference type="ChEBI" id="CHEBI:16708"/>
        <dbReference type="ChEBI" id="CHEBI:17509"/>
        <dbReference type="ChEBI" id="CHEBI:43474"/>
        <dbReference type="ChEBI" id="CHEBI:58533"/>
        <dbReference type="EC" id="2.4.2.28"/>
    </reaction>
    <physiologicalReaction direction="left-to-right" evidence="11">
        <dbReference type="Rhea" id="RHEA:11853"/>
    </physiologicalReaction>
</comment>
<comment type="similarity">
    <text evidence="3">Belongs to the purine nucleoside phosphorylase YfiH/LACC1 family.</text>
</comment>
<evidence type="ECO:0000313" key="13">
    <source>
        <dbReference type="Proteomes" id="UP001589613"/>
    </source>
</evidence>
<comment type="catalytic activity">
    <reaction evidence="10">
        <text>adenosine + phosphate = alpha-D-ribose 1-phosphate + adenine</text>
        <dbReference type="Rhea" id="RHEA:27642"/>
        <dbReference type="ChEBI" id="CHEBI:16335"/>
        <dbReference type="ChEBI" id="CHEBI:16708"/>
        <dbReference type="ChEBI" id="CHEBI:43474"/>
        <dbReference type="ChEBI" id="CHEBI:57720"/>
        <dbReference type="EC" id="2.4.2.1"/>
    </reaction>
    <physiologicalReaction direction="left-to-right" evidence="10">
        <dbReference type="Rhea" id="RHEA:27643"/>
    </physiologicalReaction>
</comment>
<evidence type="ECO:0000256" key="11">
    <source>
        <dbReference type="ARBA" id="ARBA00049893"/>
    </source>
</evidence>
<evidence type="ECO:0000256" key="9">
    <source>
        <dbReference type="ARBA" id="ARBA00047989"/>
    </source>
</evidence>
<evidence type="ECO:0000256" key="5">
    <source>
        <dbReference type="ARBA" id="ARBA00022723"/>
    </source>
</evidence>
<evidence type="ECO:0000256" key="4">
    <source>
        <dbReference type="ARBA" id="ARBA00022679"/>
    </source>
</evidence>
<dbReference type="PANTHER" id="PTHR30616">
    <property type="entry name" value="UNCHARACTERIZED PROTEIN YFIH"/>
    <property type="match status" value="1"/>
</dbReference>
<comment type="function">
    <text evidence="2">Purine nucleoside enzyme that catalyzes the phosphorolysis of adenosine and inosine nucleosides, yielding D-ribose 1-phosphate and the respective free bases, adenine and hypoxanthine. Also catalyzes the phosphorolysis of S-methyl-5'-thioadenosine into adenine and S-methyl-5-thio-alpha-D-ribose 1-phosphate. Also has adenosine deaminase activity.</text>
</comment>
<dbReference type="InterPro" id="IPR003730">
    <property type="entry name" value="Cu_polyphenol_OxRdtase"/>
</dbReference>